<dbReference type="Gene3D" id="3.30.40.10">
    <property type="entry name" value="Zinc/RING finger domain, C3HC4 (zinc finger)"/>
    <property type="match status" value="1"/>
</dbReference>
<feature type="domain" description="RING-type" evidence="2">
    <location>
        <begin position="135"/>
        <end position="186"/>
    </location>
</feature>
<dbReference type="SMART" id="SM00184">
    <property type="entry name" value="RING"/>
    <property type="match status" value="1"/>
</dbReference>
<dbReference type="InterPro" id="IPR051826">
    <property type="entry name" value="E3_ubiquitin-ligase_domain"/>
</dbReference>
<reference evidence="3" key="1">
    <citation type="submission" date="2017-12" db="EMBL/GenBank/DDBJ databases">
        <title>Genome Sequencing Reveals a Rich Biosynthetic Potential.</title>
        <authorList>
            <person name="Bertrand R.L."/>
            <person name="Abdel-Hameed M.E."/>
            <person name="Sorensen J.L."/>
        </authorList>
    </citation>
    <scope>NUCLEOTIDE SEQUENCE</scope>
</reference>
<evidence type="ECO:0000256" key="1">
    <source>
        <dbReference type="PROSITE-ProRule" id="PRU00175"/>
    </source>
</evidence>
<proteinExistence type="predicted"/>
<dbReference type="InterPro" id="IPR013083">
    <property type="entry name" value="Znf_RING/FYVE/PHD"/>
</dbReference>
<dbReference type="Pfam" id="PF13639">
    <property type="entry name" value="zf-RING_2"/>
    <property type="match status" value="1"/>
</dbReference>
<name>A0A2K9YDG0_CLAUC</name>
<accession>A0A2K9YDG0</accession>
<dbReference type="AlphaFoldDB" id="A0A2K9YDG0"/>
<dbReference type="InterPro" id="IPR001841">
    <property type="entry name" value="Znf_RING"/>
</dbReference>
<sequence>MAQQSGPYAEVLQREITDLGLTTRQVHGMEQIPIFPPRQLTGGLRLPTVGFGKAKQPEEVFNEEFYDIFPWARGVDPFDESRTEWEPAEWYVVNQIQLGNGLEPDQNAEVPPAIAFVNGLISLELDDLGKGDNTCAICLQPYREGEFQEIPLQLPCGHTFGKDCLLSWLSDIGNDGAHVACCPICRKECISEKRKHIGTYEGLKQLLRDTNYLLTGMRGLTLMREGRDEWEDVMTYVNAYLVEIEEAKRQRLQCFMVNLRKGLRDFPLTVAPASVNAIGRDVVALRKTMSQLLNELEQRGIIATYLDAADEDSEEAETTEGIAHLADNIPGPLLDYMDEVYAEQYNPELDNQVFSPADTEGEEMLDNEEMIDVAEDDGIDIADGPEGADSEDGTITDAALKEESGVTEPGRDDLTVTREIPSDQIDAGVSRSRRYSWIGRNETQHWTWQGSDDSDMENVQMNFDDVPADSHDERAMRLLGRRVQETYDAVMHNRPHRRTR</sequence>
<keyword evidence="1" id="KW-0862">Zinc</keyword>
<dbReference type="EMBL" id="MG777481">
    <property type="protein sequence ID" value="AUW30894.1"/>
    <property type="molecule type" value="Genomic_DNA"/>
</dbReference>
<organism evidence="3">
    <name type="scientific">Cladonia uncialis subsp. uncialis</name>
    <dbReference type="NCBI Taxonomy" id="180999"/>
    <lineage>
        <taxon>Eukaryota</taxon>
        <taxon>Fungi</taxon>
        <taxon>Dikarya</taxon>
        <taxon>Ascomycota</taxon>
        <taxon>Pezizomycotina</taxon>
        <taxon>Lecanoromycetes</taxon>
        <taxon>OSLEUM clade</taxon>
        <taxon>Lecanoromycetidae</taxon>
        <taxon>Lecanorales</taxon>
        <taxon>Lecanorineae</taxon>
        <taxon>Cladoniaceae</taxon>
        <taxon>Cladonia</taxon>
    </lineage>
</organism>
<evidence type="ECO:0000313" key="3">
    <source>
        <dbReference type="EMBL" id="AUW30894.1"/>
    </source>
</evidence>
<dbReference type="SUPFAM" id="SSF57850">
    <property type="entry name" value="RING/U-box"/>
    <property type="match status" value="1"/>
</dbReference>
<protein>
    <recommendedName>
        <fullName evidence="2">RING-type domain-containing protein</fullName>
    </recommendedName>
</protein>
<keyword evidence="1" id="KW-0863">Zinc-finger</keyword>
<dbReference type="GO" id="GO:0008270">
    <property type="term" value="F:zinc ion binding"/>
    <property type="evidence" value="ECO:0007669"/>
    <property type="project" value="UniProtKB-KW"/>
</dbReference>
<dbReference type="GO" id="GO:0006511">
    <property type="term" value="P:ubiquitin-dependent protein catabolic process"/>
    <property type="evidence" value="ECO:0007669"/>
    <property type="project" value="TreeGrafter"/>
</dbReference>
<evidence type="ECO:0000259" key="2">
    <source>
        <dbReference type="PROSITE" id="PS50089"/>
    </source>
</evidence>
<dbReference type="PROSITE" id="PS50089">
    <property type="entry name" value="ZF_RING_2"/>
    <property type="match status" value="1"/>
</dbReference>
<dbReference type="PANTHER" id="PTHR22765">
    <property type="entry name" value="RING FINGER AND PROTEASE ASSOCIATED DOMAIN-CONTAINING"/>
    <property type="match status" value="1"/>
</dbReference>
<keyword evidence="1" id="KW-0479">Metal-binding</keyword>
<dbReference type="GO" id="GO:0061630">
    <property type="term" value="F:ubiquitin protein ligase activity"/>
    <property type="evidence" value="ECO:0007669"/>
    <property type="project" value="TreeGrafter"/>
</dbReference>
<dbReference type="PANTHER" id="PTHR22765:SF434">
    <property type="entry name" value="GB|AAD18119.1-RELATED"/>
    <property type="match status" value="1"/>
</dbReference>